<feature type="domain" description="Methyltransferase" evidence="1">
    <location>
        <begin position="44"/>
        <end position="84"/>
    </location>
</feature>
<dbReference type="Pfam" id="PF13649">
    <property type="entry name" value="Methyltransf_25"/>
    <property type="match status" value="1"/>
</dbReference>
<dbReference type="EMBL" id="JABEQM010000003">
    <property type="protein sequence ID" value="MBB2201059.1"/>
    <property type="molecule type" value="Genomic_DNA"/>
</dbReference>
<dbReference type="InterPro" id="IPR029063">
    <property type="entry name" value="SAM-dependent_MTases_sf"/>
</dbReference>
<comment type="caution">
    <text evidence="2">The sequence shown here is derived from an EMBL/GenBank/DDBJ whole genome shotgun (WGS) entry which is preliminary data.</text>
</comment>
<keyword evidence="3" id="KW-1185">Reference proteome</keyword>
<dbReference type="AlphaFoldDB" id="A0A7W4K622"/>
<accession>A0A7W4K622</accession>
<dbReference type="Gene3D" id="3.40.50.150">
    <property type="entry name" value="Vaccinia Virus protein VP39"/>
    <property type="match status" value="1"/>
</dbReference>
<evidence type="ECO:0000313" key="3">
    <source>
        <dbReference type="Proteomes" id="UP000578030"/>
    </source>
</evidence>
<dbReference type="GO" id="GO:0032259">
    <property type="term" value="P:methylation"/>
    <property type="evidence" value="ECO:0007669"/>
    <property type="project" value="UniProtKB-KW"/>
</dbReference>
<dbReference type="GO" id="GO:0008168">
    <property type="term" value="F:methyltransferase activity"/>
    <property type="evidence" value="ECO:0007669"/>
    <property type="project" value="UniProtKB-KW"/>
</dbReference>
<organism evidence="2 3">
    <name type="scientific">Gluconacetobacter tumulisoli</name>
    <dbReference type="NCBI Taxonomy" id="1286189"/>
    <lineage>
        <taxon>Bacteria</taxon>
        <taxon>Pseudomonadati</taxon>
        <taxon>Pseudomonadota</taxon>
        <taxon>Alphaproteobacteria</taxon>
        <taxon>Acetobacterales</taxon>
        <taxon>Acetobacteraceae</taxon>
        <taxon>Gluconacetobacter</taxon>
    </lineage>
</organism>
<dbReference type="InterPro" id="IPR041698">
    <property type="entry name" value="Methyltransf_25"/>
</dbReference>
<sequence length="217" mass="24278">MPMNQISKNHDTHWNRYYASDDVPMLPSQFSVFVASEFPDADFIVDIGCGNGRDAFFFCKQGYRVVAVDASAAAIESIQDKCGDMAGPLALQCRIDGAGTAEDIRRVLTDNGIEGRGVVYARFFLHAIDQTGEDAFLEVCRAISTLRDVSVAVEFRTVRDKSLPKETPDHFRRYLNPPEFVQNAARFGFRTEYLTEGFGFAKYKSDDAHVARVILAR</sequence>
<gene>
    <name evidence="2" type="ORF">HLH28_05600</name>
</gene>
<name>A0A7W4K622_9PROT</name>
<dbReference type="Proteomes" id="UP000578030">
    <property type="component" value="Unassembled WGS sequence"/>
</dbReference>
<evidence type="ECO:0000259" key="1">
    <source>
        <dbReference type="Pfam" id="PF13649"/>
    </source>
</evidence>
<reference evidence="2 3" key="1">
    <citation type="submission" date="2020-04" db="EMBL/GenBank/DDBJ databases">
        <title>Description of novel Gluconacetobacter.</title>
        <authorList>
            <person name="Sombolestani A."/>
        </authorList>
    </citation>
    <scope>NUCLEOTIDE SEQUENCE [LARGE SCALE GENOMIC DNA]</scope>
    <source>
        <strain evidence="2 3">LMG 27802</strain>
    </source>
</reference>
<proteinExistence type="predicted"/>
<dbReference type="SUPFAM" id="SSF53335">
    <property type="entry name" value="S-adenosyl-L-methionine-dependent methyltransferases"/>
    <property type="match status" value="1"/>
</dbReference>
<keyword evidence="2" id="KW-0808">Transferase</keyword>
<evidence type="ECO:0000313" key="2">
    <source>
        <dbReference type="EMBL" id="MBB2201059.1"/>
    </source>
</evidence>
<protein>
    <submittedName>
        <fullName evidence="2">Methyltransferase domain-containing protein</fullName>
    </submittedName>
</protein>
<keyword evidence="2" id="KW-0489">Methyltransferase</keyword>